<sequence length="350" mass="38163">MSEQRKPEPFSTVPRLQLPNVNRRTLIVGGGLAAAGIVLASQIRELTRGRASVFVAKNQKYDGPLVQTMRDGLIACGLVPDQIKGKRILLKPNLVEPSRDAPHMTTHPAIILAAAEVFRTWGGDVIVGEGPGHVRDTEMALVESGVADALDSMHLPFSDLNYEEVVWTPNRGRASKLPGFFFPRSVAEADLVVSLPKMKTHHWVGVTAAMKNLYGVIPGIKYGWPKNVLHHNGIPETVFDINASLPQTIAIVDGIDCMEGDGPIMGTKKPMGLLVMGTSPTAVDATICRLMDVNPQQVPYLALAANRLGPLDKRLIDQRGEAWEPLQSTFQMLDKPHLRALVRHRGVLVS</sequence>
<dbReference type="KEGG" id="aagg:ETAA8_61200"/>
<dbReference type="Proteomes" id="UP000315017">
    <property type="component" value="Chromosome"/>
</dbReference>
<dbReference type="AlphaFoldDB" id="A0A517YL57"/>
<dbReference type="InterPro" id="IPR007160">
    <property type="entry name" value="DUF362"/>
</dbReference>
<protein>
    <recommendedName>
        <fullName evidence="1">DUF362 domain-containing protein</fullName>
    </recommendedName>
</protein>
<gene>
    <name evidence="2" type="ORF">ETAA8_61200</name>
</gene>
<dbReference type="Pfam" id="PF04015">
    <property type="entry name" value="DUF362"/>
    <property type="match status" value="1"/>
</dbReference>
<dbReference type="InterPro" id="IPR006311">
    <property type="entry name" value="TAT_signal"/>
</dbReference>
<dbReference type="OrthoDB" id="9794954at2"/>
<accession>A0A517YL57</accession>
<organism evidence="2 3">
    <name type="scientific">Anatilimnocola aggregata</name>
    <dbReference type="NCBI Taxonomy" id="2528021"/>
    <lineage>
        <taxon>Bacteria</taxon>
        <taxon>Pseudomonadati</taxon>
        <taxon>Planctomycetota</taxon>
        <taxon>Planctomycetia</taxon>
        <taxon>Pirellulales</taxon>
        <taxon>Pirellulaceae</taxon>
        <taxon>Anatilimnocola</taxon>
    </lineage>
</organism>
<reference evidence="2 3" key="1">
    <citation type="submission" date="2019-02" db="EMBL/GenBank/DDBJ databases">
        <title>Deep-cultivation of Planctomycetes and their phenomic and genomic characterization uncovers novel biology.</title>
        <authorList>
            <person name="Wiegand S."/>
            <person name="Jogler M."/>
            <person name="Boedeker C."/>
            <person name="Pinto D."/>
            <person name="Vollmers J."/>
            <person name="Rivas-Marin E."/>
            <person name="Kohn T."/>
            <person name="Peeters S.H."/>
            <person name="Heuer A."/>
            <person name="Rast P."/>
            <person name="Oberbeckmann S."/>
            <person name="Bunk B."/>
            <person name="Jeske O."/>
            <person name="Meyerdierks A."/>
            <person name="Storesund J.E."/>
            <person name="Kallscheuer N."/>
            <person name="Luecker S."/>
            <person name="Lage O.M."/>
            <person name="Pohl T."/>
            <person name="Merkel B.J."/>
            <person name="Hornburger P."/>
            <person name="Mueller R.-W."/>
            <person name="Bruemmer F."/>
            <person name="Labrenz M."/>
            <person name="Spormann A.M."/>
            <person name="Op den Camp H."/>
            <person name="Overmann J."/>
            <person name="Amann R."/>
            <person name="Jetten M.S.M."/>
            <person name="Mascher T."/>
            <person name="Medema M.H."/>
            <person name="Devos D.P."/>
            <person name="Kaster A.-K."/>
            <person name="Ovreas L."/>
            <person name="Rohde M."/>
            <person name="Galperin M.Y."/>
            <person name="Jogler C."/>
        </authorList>
    </citation>
    <scope>NUCLEOTIDE SEQUENCE [LARGE SCALE GENOMIC DNA]</scope>
    <source>
        <strain evidence="2 3">ETA_A8</strain>
    </source>
</reference>
<dbReference type="EMBL" id="CP036274">
    <property type="protein sequence ID" value="QDU30967.1"/>
    <property type="molecule type" value="Genomic_DNA"/>
</dbReference>
<proteinExistence type="predicted"/>
<evidence type="ECO:0000313" key="3">
    <source>
        <dbReference type="Proteomes" id="UP000315017"/>
    </source>
</evidence>
<name>A0A517YL57_9BACT</name>
<dbReference type="PROSITE" id="PS51318">
    <property type="entry name" value="TAT"/>
    <property type="match status" value="1"/>
</dbReference>
<dbReference type="RefSeq" id="WP_145097333.1">
    <property type="nucleotide sequence ID" value="NZ_CP036274.1"/>
</dbReference>
<evidence type="ECO:0000259" key="1">
    <source>
        <dbReference type="Pfam" id="PF04015"/>
    </source>
</evidence>
<evidence type="ECO:0000313" key="2">
    <source>
        <dbReference type="EMBL" id="QDU30967.1"/>
    </source>
</evidence>
<keyword evidence="3" id="KW-1185">Reference proteome</keyword>
<feature type="domain" description="DUF362" evidence="1">
    <location>
        <begin position="88"/>
        <end position="289"/>
    </location>
</feature>